<comment type="similarity">
    <text evidence="9">Belongs to the helicase family.</text>
</comment>
<dbReference type="InterPro" id="IPR051055">
    <property type="entry name" value="PIF1_helicase"/>
</dbReference>
<dbReference type="STRING" id="252740.A0A423VXK5"/>
<dbReference type="GO" id="GO:0006310">
    <property type="term" value="P:DNA recombination"/>
    <property type="evidence" value="ECO:0007669"/>
    <property type="project" value="UniProtKB-KW"/>
</dbReference>
<dbReference type="Pfam" id="PF21530">
    <property type="entry name" value="Pif1_2B_dom"/>
    <property type="match status" value="1"/>
</dbReference>
<name>A0A423VXK5_CYTCH</name>
<evidence type="ECO:0000256" key="3">
    <source>
        <dbReference type="ARBA" id="ARBA00022801"/>
    </source>
</evidence>
<dbReference type="Proteomes" id="UP000284375">
    <property type="component" value="Unassembled WGS sequence"/>
</dbReference>
<evidence type="ECO:0000256" key="8">
    <source>
        <dbReference type="ARBA" id="ARBA00023235"/>
    </source>
</evidence>
<evidence type="ECO:0000256" key="9">
    <source>
        <dbReference type="RuleBase" id="RU363044"/>
    </source>
</evidence>
<keyword evidence="6" id="KW-0238">DNA-binding</keyword>
<evidence type="ECO:0000256" key="10">
    <source>
        <dbReference type="SAM" id="MobiDB-lite"/>
    </source>
</evidence>
<protein>
    <recommendedName>
        <fullName evidence="9">ATP-dependent DNA helicase</fullName>
        <ecNumber evidence="9">5.6.2.3</ecNumber>
    </recommendedName>
</protein>
<dbReference type="CDD" id="cd18037">
    <property type="entry name" value="DEXSc_Pif1_like"/>
    <property type="match status" value="1"/>
</dbReference>
<feature type="domain" description="AAA+ ATPase" evidence="11">
    <location>
        <begin position="113"/>
        <end position="251"/>
    </location>
</feature>
<evidence type="ECO:0000256" key="6">
    <source>
        <dbReference type="ARBA" id="ARBA00023125"/>
    </source>
</evidence>
<dbReference type="EC" id="5.6.2.3" evidence="9"/>
<comment type="catalytic activity">
    <reaction evidence="9">
        <text>ATP + H2O = ADP + phosphate + H(+)</text>
        <dbReference type="Rhea" id="RHEA:13065"/>
        <dbReference type="ChEBI" id="CHEBI:15377"/>
        <dbReference type="ChEBI" id="CHEBI:15378"/>
        <dbReference type="ChEBI" id="CHEBI:30616"/>
        <dbReference type="ChEBI" id="CHEBI:43474"/>
        <dbReference type="ChEBI" id="CHEBI:456216"/>
        <dbReference type="EC" id="5.6.2.3"/>
    </reaction>
</comment>
<dbReference type="SMART" id="SM00382">
    <property type="entry name" value="AAA"/>
    <property type="match status" value="1"/>
</dbReference>
<feature type="region of interest" description="Disordered" evidence="10">
    <location>
        <begin position="1"/>
        <end position="24"/>
    </location>
</feature>
<keyword evidence="13" id="KW-1185">Reference proteome</keyword>
<evidence type="ECO:0000256" key="7">
    <source>
        <dbReference type="ARBA" id="ARBA00023204"/>
    </source>
</evidence>
<dbReference type="GO" id="GO:0043139">
    <property type="term" value="F:5'-3' DNA helicase activity"/>
    <property type="evidence" value="ECO:0007669"/>
    <property type="project" value="UniProtKB-EC"/>
</dbReference>
<keyword evidence="4 9" id="KW-0347">Helicase</keyword>
<keyword evidence="1 9" id="KW-0547">Nucleotide-binding</keyword>
<evidence type="ECO:0000313" key="13">
    <source>
        <dbReference type="Proteomes" id="UP000284375"/>
    </source>
</evidence>
<feature type="compositionally biased region" description="Polar residues" evidence="10">
    <location>
        <begin position="11"/>
        <end position="21"/>
    </location>
</feature>
<dbReference type="EMBL" id="LJZO01000022">
    <property type="protein sequence ID" value="ROV95811.1"/>
    <property type="molecule type" value="Genomic_DNA"/>
</dbReference>
<evidence type="ECO:0000256" key="1">
    <source>
        <dbReference type="ARBA" id="ARBA00022741"/>
    </source>
</evidence>
<reference evidence="12 13" key="1">
    <citation type="submission" date="2015-09" db="EMBL/GenBank/DDBJ databases">
        <title>Host preference determinants of Valsa canker pathogens revealed by comparative genomics.</title>
        <authorList>
            <person name="Yin Z."/>
            <person name="Huang L."/>
        </authorList>
    </citation>
    <scope>NUCLEOTIDE SEQUENCE [LARGE SCALE GENOMIC DNA]</scope>
    <source>
        <strain evidence="12 13">YSFL</strain>
    </source>
</reference>
<proteinExistence type="inferred from homology"/>
<dbReference type="GO" id="GO:0005524">
    <property type="term" value="F:ATP binding"/>
    <property type="evidence" value="ECO:0007669"/>
    <property type="project" value="UniProtKB-KW"/>
</dbReference>
<dbReference type="AlphaFoldDB" id="A0A423VXK5"/>
<dbReference type="SUPFAM" id="SSF52540">
    <property type="entry name" value="P-loop containing nucleoside triphosphate hydrolases"/>
    <property type="match status" value="2"/>
</dbReference>
<keyword evidence="8" id="KW-0413">Isomerase</keyword>
<evidence type="ECO:0000313" key="12">
    <source>
        <dbReference type="EMBL" id="ROV95811.1"/>
    </source>
</evidence>
<dbReference type="OrthoDB" id="432234at2759"/>
<dbReference type="InterPro" id="IPR003593">
    <property type="entry name" value="AAA+_ATPase"/>
</dbReference>
<dbReference type="Gene3D" id="3.40.50.300">
    <property type="entry name" value="P-loop containing nucleotide triphosphate hydrolases"/>
    <property type="match status" value="2"/>
</dbReference>
<dbReference type="InterPro" id="IPR049163">
    <property type="entry name" value="Pif1-like_2B_dom"/>
</dbReference>
<evidence type="ECO:0000256" key="4">
    <source>
        <dbReference type="ARBA" id="ARBA00022806"/>
    </source>
</evidence>
<dbReference type="Pfam" id="PF05970">
    <property type="entry name" value="PIF1"/>
    <property type="match status" value="1"/>
</dbReference>
<accession>A0A423VXK5</accession>
<keyword evidence="2 9" id="KW-0227">DNA damage</keyword>
<dbReference type="PANTHER" id="PTHR47642:SF5">
    <property type="entry name" value="ATP-DEPENDENT DNA HELICASE"/>
    <property type="match status" value="1"/>
</dbReference>
<dbReference type="InterPro" id="IPR027417">
    <property type="entry name" value="P-loop_NTPase"/>
</dbReference>
<evidence type="ECO:0000256" key="2">
    <source>
        <dbReference type="ARBA" id="ARBA00022763"/>
    </source>
</evidence>
<evidence type="ECO:0000256" key="5">
    <source>
        <dbReference type="ARBA" id="ARBA00022840"/>
    </source>
</evidence>
<dbReference type="GO" id="GO:0000723">
    <property type="term" value="P:telomere maintenance"/>
    <property type="evidence" value="ECO:0007669"/>
    <property type="project" value="InterPro"/>
</dbReference>
<dbReference type="GO" id="GO:0006281">
    <property type="term" value="P:DNA repair"/>
    <property type="evidence" value="ECO:0007669"/>
    <property type="project" value="UniProtKB-KW"/>
</dbReference>
<sequence length="609" mass="68210">MLGYSGYAVTADSSNTSSSKPSEAPLFKERPFWTEEWLKNKQTFDELNERQEVLGNPPAAPTRGGRLEDCKNRVVEDLGEATLWDKCISGEPSEYNGPRLSPEQARVVELAAQGRNIFYTGSAGCGKSTVLRAIAQRLRALGKHVCVMAPTGKAALAINGTTTWTFAGWTLNTRKVSLAKLKKAAAELSDKKLSEYERFQRTDVIIIDEISMVENVHFERLNQFMKEARRKTGRAARWLPFGGVQVIVTGDFAQLPPVRPFEHCYKCGSEIQLDVMQKTHNCLLCKVSYPAVDQWAFRSKAWEECNFAHVHLKTIHRQRDDIFISMLQKCRLGDPFTPEEIDLLMNHESETTGAVELYSTREEVRAVNEREFRKLSTTPHSFKCHDTFIWNEHDHPQLAINRKRHPDGWLTYLRDHRLDHQVELKTGMPVVLLANLNLDKGLCNGSQGEIIGWTAPPRSTPDEAAGRATYGAGAGSYAALKQAQIAAFEKEVDPAVWPIVRFTNGVQCTICAECVVNELGDEKPYSLICRTQIPLTPAWALSIHKAQGMTLDRVKVDLSRAFSEGQVYVALSRATSLQGLKVVGDPKGLMVGRGGNREVRAFYREKFGL</sequence>
<dbReference type="GO" id="GO:0016887">
    <property type="term" value="F:ATP hydrolysis activity"/>
    <property type="evidence" value="ECO:0007669"/>
    <property type="project" value="RHEA"/>
</dbReference>
<evidence type="ECO:0000259" key="11">
    <source>
        <dbReference type="SMART" id="SM00382"/>
    </source>
</evidence>
<keyword evidence="3 9" id="KW-0378">Hydrolase</keyword>
<comment type="cofactor">
    <cofactor evidence="9">
        <name>Mg(2+)</name>
        <dbReference type="ChEBI" id="CHEBI:18420"/>
    </cofactor>
</comment>
<keyword evidence="7 9" id="KW-0234">DNA repair</keyword>
<dbReference type="PANTHER" id="PTHR47642">
    <property type="entry name" value="ATP-DEPENDENT DNA HELICASE"/>
    <property type="match status" value="1"/>
</dbReference>
<dbReference type="CDD" id="cd18809">
    <property type="entry name" value="SF1_C_RecD"/>
    <property type="match status" value="1"/>
</dbReference>
<keyword evidence="9" id="KW-0233">DNA recombination</keyword>
<gene>
    <name evidence="12" type="ORF">VSDG_05205</name>
</gene>
<dbReference type="InterPro" id="IPR010285">
    <property type="entry name" value="DNA_helicase_pif1-like_DEAD"/>
</dbReference>
<keyword evidence="5 9" id="KW-0067">ATP-binding</keyword>
<comment type="caution">
    <text evidence="12">The sequence shown here is derived from an EMBL/GenBank/DDBJ whole genome shotgun (WGS) entry which is preliminary data.</text>
</comment>
<organism evidence="12 13">
    <name type="scientific">Cytospora chrysosperma</name>
    <name type="common">Cytospora canker fungus</name>
    <name type="synonym">Sphaeria chrysosperma</name>
    <dbReference type="NCBI Taxonomy" id="252740"/>
    <lineage>
        <taxon>Eukaryota</taxon>
        <taxon>Fungi</taxon>
        <taxon>Dikarya</taxon>
        <taxon>Ascomycota</taxon>
        <taxon>Pezizomycotina</taxon>
        <taxon>Sordariomycetes</taxon>
        <taxon>Sordariomycetidae</taxon>
        <taxon>Diaporthales</taxon>
        <taxon>Cytosporaceae</taxon>
        <taxon>Cytospora</taxon>
    </lineage>
</organism>